<organism evidence="1 2">
    <name type="scientific">Cotonvirus japonicus</name>
    <dbReference type="NCBI Taxonomy" id="2811091"/>
    <lineage>
        <taxon>Viruses</taxon>
        <taxon>Varidnaviria</taxon>
        <taxon>Bamfordvirae</taxon>
        <taxon>Nucleocytoviricota</taxon>
        <taxon>Megaviricetes</taxon>
        <taxon>Imitervirales</taxon>
        <taxon>Mimiviridae</taxon>
        <taxon>Megamimivirinae</taxon>
        <taxon>Cotonvirus</taxon>
        <taxon>Cotonvirus japonicum</taxon>
    </lineage>
</organism>
<dbReference type="InterPro" id="IPR014903">
    <property type="entry name" value="DUF1796"/>
</dbReference>
<sequence>MPKNIISLGVGCGVAIYLDKLGIRNDAYPFDYIWCQNLENLEHIILDDFNILMNKSYYVKINLDDPNRIHHTYYNDINDKFNAIFAHHNILLDETYQAFERRIQRFRNLKTEENIFITFIIKYDNTLTENLLVKYKNIVKIMNDKGYNKSLFILVIINKAETIKFDCIDFSDNYKIYHFNYQNSYGCGYFEGDDDKIIMDFFKKITQI</sequence>
<evidence type="ECO:0000313" key="1">
    <source>
        <dbReference type="EMBL" id="BCS83210.1"/>
    </source>
</evidence>
<dbReference type="Proteomes" id="UP001321479">
    <property type="component" value="Segment"/>
</dbReference>
<proteinExistence type="predicted"/>
<reference evidence="1 2" key="1">
    <citation type="submission" date="2021-02" db="EMBL/GenBank/DDBJ databases">
        <title>Cotonvirus japonicus, which uses Golgi apparatus of host cells for its virion factory, phylogenetically links tailed tupanvirus and icosahedral mimivirus.</title>
        <authorList>
            <person name="Takahashi H."/>
            <person name="Fukaya S."/>
            <person name="Song C."/>
            <person name="Murata K."/>
            <person name="Takemura M."/>
        </authorList>
    </citation>
    <scope>NUCLEOTIDE SEQUENCE [LARGE SCALE GENOMIC DNA]</scope>
</reference>
<dbReference type="EMBL" id="AP024483">
    <property type="protein sequence ID" value="BCS83210.1"/>
    <property type="molecule type" value="Genomic_DNA"/>
</dbReference>
<accession>A0ABM7NSR2</accession>
<protein>
    <submittedName>
        <fullName evidence="1">Papain-like cysteine peptidase</fullName>
    </submittedName>
</protein>
<evidence type="ECO:0000313" key="2">
    <source>
        <dbReference type="Proteomes" id="UP001321479"/>
    </source>
</evidence>
<dbReference type="GeneID" id="80558415"/>
<keyword evidence="2" id="KW-1185">Reference proteome</keyword>
<dbReference type="Pfam" id="PF08795">
    <property type="entry name" value="DUF1796"/>
    <property type="match status" value="1"/>
</dbReference>
<name>A0ABM7NSR2_9VIRU</name>
<dbReference type="RefSeq" id="YP_010841818.1">
    <property type="nucleotide sequence ID" value="NC_079139.1"/>
</dbReference>